<dbReference type="EMBL" id="JAWLKA010000041">
    <property type="protein sequence ID" value="MDV6286567.1"/>
    <property type="molecule type" value="Genomic_DNA"/>
</dbReference>
<dbReference type="Proteomes" id="UP001185737">
    <property type="component" value="Unassembled WGS sequence"/>
</dbReference>
<reference evidence="1 2" key="1">
    <citation type="submission" date="2023-10" db="EMBL/GenBank/DDBJ databases">
        <title>Development of a sustainable strategy for remediation of hydrocarbon-contaminated territories based on the waste exchange concept.</title>
        <authorList>
            <person name="Krivoruchko A."/>
        </authorList>
    </citation>
    <scope>NUCLEOTIDE SEQUENCE [LARGE SCALE GENOMIC DNA]</scope>
    <source>
        <strain evidence="1 2">IEGM 60</strain>
    </source>
</reference>
<evidence type="ECO:0000313" key="1">
    <source>
        <dbReference type="EMBL" id="MDV6286567.1"/>
    </source>
</evidence>
<protein>
    <submittedName>
        <fullName evidence="1">Uncharacterized protein</fullName>
    </submittedName>
</protein>
<name>A0ABU4CTZ7_RHOJO</name>
<proteinExistence type="predicted"/>
<organism evidence="1 2">
    <name type="scientific">Rhodococcus jostii</name>
    <dbReference type="NCBI Taxonomy" id="132919"/>
    <lineage>
        <taxon>Bacteria</taxon>
        <taxon>Bacillati</taxon>
        <taxon>Actinomycetota</taxon>
        <taxon>Actinomycetes</taxon>
        <taxon>Mycobacteriales</taxon>
        <taxon>Nocardiaceae</taxon>
        <taxon>Rhodococcus</taxon>
    </lineage>
</organism>
<keyword evidence="2" id="KW-1185">Reference proteome</keyword>
<accession>A0ABU4CTZ7</accession>
<comment type="caution">
    <text evidence="1">The sequence shown here is derived from an EMBL/GenBank/DDBJ whole genome shotgun (WGS) entry which is preliminary data.</text>
</comment>
<dbReference type="RefSeq" id="WP_317571567.1">
    <property type="nucleotide sequence ID" value="NZ_JAWLKA010000041.1"/>
</dbReference>
<sequence length="64" mass="6954">MTHAVNRGCDLDHAFTADVLAEFTRTGWLGGRTGSWHGQIATALAAPRRRWPGGRLAGDRRLPA</sequence>
<evidence type="ECO:0000313" key="2">
    <source>
        <dbReference type="Proteomes" id="UP001185737"/>
    </source>
</evidence>
<gene>
    <name evidence="1" type="ORF">R3Q59_39480</name>
</gene>